<feature type="transmembrane region" description="Helical" evidence="1">
    <location>
        <begin position="183"/>
        <end position="203"/>
    </location>
</feature>
<feature type="transmembrane region" description="Helical" evidence="1">
    <location>
        <begin position="160"/>
        <end position="177"/>
    </location>
</feature>
<feature type="domain" description="Acyltransferase 3" evidence="2">
    <location>
        <begin position="6"/>
        <end position="350"/>
    </location>
</feature>
<reference evidence="3 4" key="1">
    <citation type="submission" date="2016-11" db="EMBL/GenBank/DDBJ databases">
        <authorList>
            <person name="Jaros S."/>
            <person name="Januszkiewicz K."/>
            <person name="Wedrychowicz H."/>
        </authorList>
    </citation>
    <scope>NUCLEOTIDE SEQUENCE [LARGE SCALE GENOMIC DNA]</scope>
    <source>
        <strain evidence="3 4">DSM 26991</strain>
    </source>
</reference>
<evidence type="ECO:0000313" key="4">
    <source>
        <dbReference type="Proteomes" id="UP000184509"/>
    </source>
</evidence>
<feature type="transmembrane region" description="Helical" evidence="1">
    <location>
        <begin position="129"/>
        <end position="148"/>
    </location>
</feature>
<protein>
    <submittedName>
        <fullName evidence="3">Acyltransferase family protein</fullName>
    </submittedName>
</protein>
<accession>A0A1M5E478</accession>
<dbReference type="RefSeq" id="WP_083547697.1">
    <property type="nucleotide sequence ID" value="NZ_FQTV01000013.1"/>
</dbReference>
<feature type="transmembrane region" description="Helical" evidence="1">
    <location>
        <begin position="35"/>
        <end position="54"/>
    </location>
</feature>
<dbReference type="Proteomes" id="UP000184509">
    <property type="component" value="Unassembled WGS sequence"/>
</dbReference>
<keyword evidence="4" id="KW-1185">Reference proteome</keyword>
<keyword evidence="3" id="KW-0808">Transferase</keyword>
<proteinExistence type="predicted"/>
<gene>
    <name evidence="3" type="ORF">SAMN05444405_11310</name>
</gene>
<dbReference type="GO" id="GO:0016747">
    <property type="term" value="F:acyltransferase activity, transferring groups other than amino-acyl groups"/>
    <property type="evidence" value="ECO:0007669"/>
    <property type="project" value="InterPro"/>
</dbReference>
<dbReference type="PANTHER" id="PTHR37312">
    <property type="entry name" value="MEMBRANE-BOUND ACYLTRANSFERASE YKRP-RELATED"/>
    <property type="match status" value="1"/>
</dbReference>
<keyword evidence="3" id="KW-0012">Acyltransferase</keyword>
<dbReference type="OrthoDB" id="9816048at2"/>
<evidence type="ECO:0000313" key="3">
    <source>
        <dbReference type="EMBL" id="SHF73970.1"/>
    </source>
</evidence>
<evidence type="ECO:0000256" key="1">
    <source>
        <dbReference type="SAM" id="Phobius"/>
    </source>
</evidence>
<keyword evidence="1" id="KW-1133">Transmembrane helix</keyword>
<keyword evidence="1" id="KW-0812">Transmembrane</keyword>
<organism evidence="3 4">
    <name type="scientific">Bacteroides luti</name>
    <dbReference type="NCBI Taxonomy" id="1297750"/>
    <lineage>
        <taxon>Bacteria</taxon>
        <taxon>Pseudomonadati</taxon>
        <taxon>Bacteroidota</taxon>
        <taxon>Bacteroidia</taxon>
        <taxon>Bacteroidales</taxon>
        <taxon>Bacteroidaceae</taxon>
        <taxon>Bacteroides</taxon>
    </lineage>
</organism>
<evidence type="ECO:0000259" key="2">
    <source>
        <dbReference type="Pfam" id="PF01757"/>
    </source>
</evidence>
<feature type="transmembrane region" description="Helical" evidence="1">
    <location>
        <begin position="246"/>
        <end position="264"/>
    </location>
</feature>
<feature type="transmembrane region" description="Helical" evidence="1">
    <location>
        <begin position="215"/>
        <end position="234"/>
    </location>
</feature>
<feature type="transmembrane region" description="Helical" evidence="1">
    <location>
        <begin position="66"/>
        <end position="86"/>
    </location>
</feature>
<dbReference type="Pfam" id="PF01757">
    <property type="entry name" value="Acyl_transf_3"/>
    <property type="match status" value="1"/>
</dbReference>
<dbReference type="AlphaFoldDB" id="A0A1M5E478"/>
<keyword evidence="1" id="KW-0472">Membrane</keyword>
<feature type="transmembrane region" description="Helical" evidence="1">
    <location>
        <begin position="333"/>
        <end position="353"/>
    </location>
</feature>
<feature type="transmembrane region" description="Helical" evidence="1">
    <location>
        <begin position="12"/>
        <end position="29"/>
    </location>
</feature>
<feature type="transmembrane region" description="Helical" evidence="1">
    <location>
        <begin position="285"/>
        <end position="313"/>
    </location>
</feature>
<name>A0A1M5E478_9BACE</name>
<dbReference type="STRING" id="1297750.SAMN05444405_11310"/>
<dbReference type="InterPro" id="IPR052734">
    <property type="entry name" value="Nod_factor_acetyltransferase"/>
</dbReference>
<dbReference type="InterPro" id="IPR002656">
    <property type="entry name" value="Acyl_transf_3_dom"/>
</dbReference>
<dbReference type="EMBL" id="FQTV01000013">
    <property type="protein sequence ID" value="SHF73970.1"/>
    <property type="molecule type" value="Genomic_DNA"/>
</dbReference>
<dbReference type="PANTHER" id="PTHR37312:SF1">
    <property type="entry name" value="MEMBRANE-BOUND ACYLTRANSFERASE YKRP-RELATED"/>
    <property type="match status" value="1"/>
</dbReference>
<sequence>MKNNTISICKGIGIILMVIGHSACPAFMGRFIYSFHMPLFFIASGYFFSTKYTDDKFLFIKKRFKGLYLPFVKWSLIFLFLHNIFFKANILNARFGRSELFSFEDILKKAFNIITSMGDYEQTFLGTFWFLRALFISSILFCLLFYLIKKLFNLRNTNTALLICLIAFISGFIMSLWRIKLPYIPQGGIREIYGIFYFGVGFIFRNSRINENLKYDNAILISSFFLVCIISYINPTSLASNPKLKLYLGTFIPAILGWVMTYKFSSWFDCRKSNNIAYLTIKKSLLYLGNNTMPIIVLSILSYKIVSYIKIAYYGLDPLLIGCHPVISWRNNIFWIFYSIIGLTVPLLLNYLFSRTRFLRFLSFKQ</sequence>